<organism evidence="2">
    <name type="scientific">Glypta fumiferanae</name>
    <dbReference type="NCBI Taxonomy" id="389681"/>
    <lineage>
        <taxon>Eukaryota</taxon>
        <taxon>Metazoa</taxon>
        <taxon>Ecdysozoa</taxon>
        <taxon>Arthropoda</taxon>
        <taxon>Hexapoda</taxon>
        <taxon>Insecta</taxon>
        <taxon>Pterygota</taxon>
        <taxon>Neoptera</taxon>
        <taxon>Endopterygota</taxon>
        <taxon>Hymenoptera</taxon>
        <taxon>Apocrita</taxon>
        <taxon>Ichneumonoidea</taxon>
        <taxon>Ichneumonidae</taxon>
        <taxon>Banchinae</taxon>
        <taxon>Glypta</taxon>
    </lineage>
</organism>
<keyword evidence="1" id="KW-1133">Transmembrane helix</keyword>
<reference evidence="2" key="1">
    <citation type="journal article" date="2015" name="J. Virol.">
        <title>Genomic and Proteomic Analyses Indicate that Banchine and Campoplegine Polydnaviruses Have Similar, if Not Identical, Viral Ancestors.</title>
        <authorList>
            <person name="Beliveau C."/>
            <person name="Cohen A."/>
            <person name="Stewart D."/>
            <person name="Periquet G."/>
            <person name="Djoumad A."/>
            <person name="Kuhn L."/>
            <person name="Stoltz D."/>
            <person name="Volkoff A.-N."/>
            <person name="Herniou E."/>
            <person name="Drezen J.-M."/>
            <person name="Cusson M."/>
        </authorList>
    </citation>
    <scope>NUCLEOTIDE SEQUENCE</scope>
</reference>
<keyword evidence="1" id="KW-0812">Transmembrane</keyword>
<feature type="transmembrane region" description="Helical" evidence="1">
    <location>
        <begin position="21"/>
        <end position="40"/>
    </location>
</feature>
<protein>
    <submittedName>
        <fullName evidence="2">Uncharacterized protein</fullName>
    </submittedName>
</protein>
<keyword evidence="1" id="KW-0472">Membrane</keyword>
<dbReference type="EMBL" id="KP706801">
    <property type="protein sequence ID" value="AKD28116.1"/>
    <property type="molecule type" value="Genomic_DNA"/>
</dbReference>
<evidence type="ECO:0000256" key="1">
    <source>
        <dbReference type="SAM" id="Phobius"/>
    </source>
</evidence>
<dbReference type="AlphaFoldDB" id="A0A0F6Q8E8"/>
<accession>A0A0F6Q8E8</accession>
<sequence>MSEKERRSIEPVSSHTERRSTCIMHSYIYICIYKCLYNLYRMYRGNTHDTYTLQARARGFSHTVLSRLVSLSLIFFSVFSFSRFSLTTPSYQCAHIQMCVRIYIYIFSRPHFVPRSLGTIEVSAEGAQHLACTLCSLSFFFSLSLSLSLSLWLTDRAEHVCATS</sequence>
<evidence type="ECO:0000313" key="2">
    <source>
        <dbReference type="EMBL" id="AKD28116.1"/>
    </source>
</evidence>
<feature type="transmembrane region" description="Helical" evidence="1">
    <location>
        <begin position="60"/>
        <end position="79"/>
    </location>
</feature>
<name>A0A0F6Q8E8_9HYME</name>
<proteinExistence type="predicted"/>